<gene>
    <name evidence="1" type="ORF">M569_12335</name>
</gene>
<dbReference type="EMBL" id="AUSU01006136">
    <property type="protein sequence ID" value="EPS62452.1"/>
    <property type="molecule type" value="Genomic_DNA"/>
</dbReference>
<accession>S8DRN4</accession>
<dbReference type="AlphaFoldDB" id="S8DRN4"/>
<evidence type="ECO:0000313" key="2">
    <source>
        <dbReference type="Proteomes" id="UP000015453"/>
    </source>
</evidence>
<name>S8DRN4_9LAMI</name>
<dbReference type="InterPro" id="IPR027417">
    <property type="entry name" value="P-loop_NTPase"/>
</dbReference>
<organism evidence="1 2">
    <name type="scientific">Genlisea aurea</name>
    <dbReference type="NCBI Taxonomy" id="192259"/>
    <lineage>
        <taxon>Eukaryota</taxon>
        <taxon>Viridiplantae</taxon>
        <taxon>Streptophyta</taxon>
        <taxon>Embryophyta</taxon>
        <taxon>Tracheophyta</taxon>
        <taxon>Spermatophyta</taxon>
        <taxon>Magnoliopsida</taxon>
        <taxon>eudicotyledons</taxon>
        <taxon>Gunneridae</taxon>
        <taxon>Pentapetalae</taxon>
        <taxon>asterids</taxon>
        <taxon>lamiids</taxon>
        <taxon>Lamiales</taxon>
        <taxon>Lentibulariaceae</taxon>
        <taxon>Genlisea</taxon>
    </lineage>
</organism>
<feature type="non-terminal residue" evidence="1">
    <location>
        <position position="202"/>
    </location>
</feature>
<evidence type="ECO:0008006" key="3">
    <source>
        <dbReference type="Google" id="ProtNLM"/>
    </source>
</evidence>
<protein>
    <recommendedName>
        <fullName evidence="3">Helicase C-terminal domain-containing protein</fullName>
    </recommendedName>
</protein>
<dbReference type="OrthoDB" id="547098at2759"/>
<dbReference type="Proteomes" id="UP000015453">
    <property type="component" value="Unassembled WGS sequence"/>
</dbReference>
<dbReference type="SUPFAM" id="SSF52540">
    <property type="entry name" value="P-loop containing nucleoside triphosphate hydrolases"/>
    <property type="match status" value="1"/>
</dbReference>
<reference evidence="1 2" key="1">
    <citation type="journal article" date="2013" name="BMC Genomics">
        <title>The miniature genome of a carnivorous plant Genlisea aurea contains a low number of genes and short non-coding sequences.</title>
        <authorList>
            <person name="Leushkin E.V."/>
            <person name="Sutormin R.A."/>
            <person name="Nabieva E.R."/>
            <person name="Penin A.A."/>
            <person name="Kondrashov A.S."/>
            <person name="Logacheva M.D."/>
        </authorList>
    </citation>
    <scope>NUCLEOTIDE SEQUENCE [LARGE SCALE GENOMIC DNA]</scope>
</reference>
<evidence type="ECO:0000313" key="1">
    <source>
        <dbReference type="EMBL" id="EPS62452.1"/>
    </source>
</evidence>
<comment type="caution">
    <text evidence="1">The sequence shown here is derived from an EMBL/GenBank/DDBJ whole genome shotgun (WGS) entry which is preliminary data.</text>
</comment>
<dbReference type="Gene3D" id="3.40.50.300">
    <property type="entry name" value="P-loop containing nucleotide triphosphate hydrolases"/>
    <property type="match status" value="1"/>
</dbReference>
<proteinExistence type="predicted"/>
<sequence>MDVIESAPSTSPSQPSLFRAQSHFYLAVDRVQFKMETLVDLLGMAGRRPGLPMVVCCSSRDELDAVVSNLSNLSSYICVSSLYSDLSEGDRARILDSFRQVSQKWNKFRKAEGNGDERSSSHVIVITDACLPLLTTGESPLSARVLINYELPTNKETYARRLASCLSTDGLMISVVVGGEVVALKSLEESSGLVMDEMPMHV</sequence>
<keyword evidence="2" id="KW-1185">Reference proteome</keyword>